<proteinExistence type="predicted"/>
<comment type="caution">
    <text evidence="2">The sequence shown here is derived from an EMBL/GenBank/DDBJ whole genome shotgun (WGS) entry which is preliminary data.</text>
</comment>
<accession>A0A1F4V5B2</accession>
<name>A0A1F4V5B2_UNCKA</name>
<evidence type="ECO:0000313" key="3">
    <source>
        <dbReference type="Proteomes" id="UP000178771"/>
    </source>
</evidence>
<evidence type="ECO:0000256" key="1">
    <source>
        <dbReference type="SAM" id="Phobius"/>
    </source>
</evidence>
<protein>
    <recommendedName>
        <fullName evidence="4">GerMN domain-containing protein</fullName>
    </recommendedName>
</protein>
<reference evidence="2 3" key="1">
    <citation type="journal article" date="2016" name="Nat. Commun.">
        <title>Thousands of microbial genomes shed light on interconnected biogeochemical processes in an aquifer system.</title>
        <authorList>
            <person name="Anantharaman K."/>
            <person name="Brown C.T."/>
            <person name="Hug L.A."/>
            <person name="Sharon I."/>
            <person name="Castelle C.J."/>
            <person name="Probst A.J."/>
            <person name="Thomas B.C."/>
            <person name="Singh A."/>
            <person name="Wilkins M.J."/>
            <person name="Karaoz U."/>
            <person name="Brodie E.L."/>
            <person name="Williams K.H."/>
            <person name="Hubbard S.S."/>
            <person name="Banfield J.F."/>
        </authorList>
    </citation>
    <scope>NUCLEOTIDE SEQUENCE [LARGE SCALE GENOMIC DNA]</scope>
</reference>
<dbReference type="Proteomes" id="UP000178771">
    <property type="component" value="Unassembled WGS sequence"/>
</dbReference>
<sequence>MKDIQLNKLDANQRKLLQIGVVILLAIFLGFYFFFQLKSKPSTPKNNEVFLKDTKLQVFNDTYTFNGYPDRILIHYPYFLFVQGNKPLTTIYNLETKQKEKEIQDVLLDYYDGNIVYNRKETYFNDKNLGEYCDAAFIKSNEDILCITKQSQNYVDNMLISINPETPNLWKRLYQSDNVLTTVSIINGDLYVGEINFESKKSYLSVNEKSTPVENIVSLIYEMGGNPYFASLKSALNNNTESYYLIEDGHFIKQPEDKISLYR</sequence>
<keyword evidence="1" id="KW-1133">Transmembrane helix</keyword>
<feature type="transmembrane region" description="Helical" evidence="1">
    <location>
        <begin position="16"/>
        <end position="35"/>
    </location>
</feature>
<evidence type="ECO:0000313" key="2">
    <source>
        <dbReference type="EMBL" id="OGC52379.1"/>
    </source>
</evidence>
<keyword evidence="1" id="KW-0472">Membrane</keyword>
<dbReference type="EMBL" id="MEVH01000001">
    <property type="protein sequence ID" value="OGC52379.1"/>
    <property type="molecule type" value="Genomic_DNA"/>
</dbReference>
<evidence type="ECO:0008006" key="4">
    <source>
        <dbReference type="Google" id="ProtNLM"/>
    </source>
</evidence>
<organism evidence="2 3">
    <name type="scientific">candidate division WWE3 bacterium RIFCSPLOWO2_01_FULL_39_13</name>
    <dbReference type="NCBI Taxonomy" id="1802624"/>
    <lineage>
        <taxon>Bacteria</taxon>
        <taxon>Katanobacteria</taxon>
    </lineage>
</organism>
<dbReference type="STRING" id="1802624.A2982_00750"/>
<keyword evidence="1" id="KW-0812">Transmembrane</keyword>
<gene>
    <name evidence="2" type="ORF">A2982_00750</name>
</gene>
<dbReference type="AlphaFoldDB" id="A0A1F4V5B2"/>